<dbReference type="InterPro" id="IPR020846">
    <property type="entry name" value="MFS_dom"/>
</dbReference>
<keyword evidence="2 5" id="KW-0812">Transmembrane</keyword>
<dbReference type="RefSeq" id="WP_136399821.1">
    <property type="nucleotide sequence ID" value="NZ_CP036295.1"/>
</dbReference>
<keyword evidence="3 5" id="KW-1133">Transmembrane helix</keyword>
<dbReference type="InterPro" id="IPR036259">
    <property type="entry name" value="MFS_trans_sf"/>
</dbReference>
<evidence type="ECO:0000256" key="1">
    <source>
        <dbReference type="ARBA" id="ARBA00004141"/>
    </source>
</evidence>
<feature type="transmembrane region" description="Helical" evidence="5">
    <location>
        <begin position="336"/>
        <end position="359"/>
    </location>
</feature>
<dbReference type="OrthoDB" id="9812221at2"/>
<dbReference type="AlphaFoldDB" id="A0A4P7UHE9"/>
<proteinExistence type="predicted"/>
<dbReference type="PROSITE" id="PS50850">
    <property type="entry name" value="MFS"/>
    <property type="match status" value="1"/>
</dbReference>
<evidence type="ECO:0000259" key="6">
    <source>
        <dbReference type="PROSITE" id="PS50850"/>
    </source>
</evidence>
<feature type="transmembrane region" description="Helical" evidence="5">
    <location>
        <begin position="239"/>
        <end position="261"/>
    </location>
</feature>
<dbReference type="Proteomes" id="UP000297065">
    <property type="component" value="Chromosome"/>
</dbReference>
<feature type="transmembrane region" description="Helical" evidence="5">
    <location>
        <begin position="313"/>
        <end position="330"/>
    </location>
</feature>
<dbReference type="PANTHER" id="PTHR11662">
    <property type="entry name" value="SOLUTE CARRIER FAMILY 17"/>
    <property type="match status" value="1"/>
</dbReference>
<evidence type="ECO:0000256" key="5">
    <source>
        <dbReference type="SAM" id="Phobius"/>
    </source>
</evidence>
<dbReference type="EMBL" id="CP036295">
    <property type="protein sequence ID" value="QCC85675.1"/>
    <property type="molecule type" value="Genomic_DNA"/>
</dbReference>
<accession>A0A4P7UHE9</accession>
<protein>
    <submittedName>
        <fullName evidence="7">MFS transporter</fullName>
    </submittedName>
</protein>
<evidence type="ECO:0000313" key="7">
    <source>
        <dbReference type="EMBL" id="QCC85675.1"/>
    </source>
</evidence>
<keyword evidence="4 5" id="KW-0472">Membrane</keyword>
<feature type="transmembrane region" description="Helical" evidence="5">
    <location>
        <begin position="401"/>
        <end position="423"/>
    </location>
</feature>
<evidence type="ECO:0000313" key="8">
    <source>
        <dbReference type="Proteomes" id="UP000297065"/>
    </source>
</evidence>
<dbReference type="InterPro" id="IPR050382">
    <property type="entry name" value="MFS_Na/Anion_cotransporter"/>
</dbReference>
<organism evidence="7 8">
    <name type="scientific">Desulfovibrio desulfuricans</name>
    <dbReference type="NCBI Taxonomy" id="876"/>
    <lineage>
        <taxon>Bacteria</taxon>
        <taxon>Pseudomonadati</taxon>
        <taxon>Thermodesulfobacteriota</taxon>
        <taxon>Desulfovibrionia</taxon>
        <taxon>Desulfovibrionales</taxon>
        <taxon>Desulfovibrionaceae</taxon>
        <taxon>Desulfovibrio</taxon>
    </lineage>
</organism>
<feature type="transmembrane region" description="Helical" evidence="5">
    <location>
        <begin position="49"/>
        <end position="70"/>
    </location>
</feature>
<feature type="transmembrane region" description="Helical" evidence="5">
    <location>
        <begin position="140"/>
        <end position="162"/>
    </location>
</feature>
<feature type="domain" description="Major facilitator superfamily (MFS) profile" evidence="6">
    <location>
        <begin position="12"/>
        <end position="425"/>
    </location>
</feature>
<feature type="transmembrane region" description="Helical" evidence="5">
    <location>
        <begin position="168"/>
        <end position="185"/>
    </location>
</feature>
<dbReference type="Gene3D" id="1.20.1250.20">
    <property type="entry name" value="MFS general substrate transporter like domains"/>
    <property type="match status" value="2"/>
</dbReference>
<dbReference type="SUPFAM" id="SSF103473">
    <property type="entry name" value="MFS general substrate transporter"/>
    <property type="match status" value="1"/>
</dbReference>
<gene>
    <name evidence="7" type="ORF">DDIC_07260</name>
</gene>
<comment type="subcellular location">
    <subcellularLocation>
        <location evidence="1">Membrane</location>
        <topology evidence="1">Multi-pass membrane protein</topology>
    </subcellularLocation>
</comment>
<evidence type="ECO:0000256" key="3">
    <source>
        <dbReference type="ARBA" id="ARBA00022989"/>
    </source>
</evidence>
<evidence type="ECO:0000256" key="2">
    <source>
        <dbReference type="ARBA" id="ARBA00022692"/>
    </source>
</evidence>
<feature type="transmembrane region" description="Helical" evidence="5">
    <location>
        <begin position="371"/>
        <end position="389"/>
    </location>
</feature>
<feature type="transmembrane region" description="Helical" evidence="5">
    <location>
        <begin position="281"/>
        <end position="306"/>
    </location>
</feature>
<dbReference type="PANTHER" id="PTHR11662:SF399">
    <property type="entry name" value="FI19708P1-RELATED"/>
    <property type="match status" value="1"/>
</dbReference>
<sequence length="435" mass="45956">MSDAIGNRRWWTLGLFFLCYTVLYMARASVSMAGPSMIAFYGWSKTEFGLVSTAFFLGYASTMVLGGVLADKFGGGRVLCVAAVLWSVFVFITPLPLGVPLVLMIVVRAGCGMAQGVALPSMTSMIAKWVPKKESGVAQGVSLIGVAAGLAVTMPLAAWVINTWGWQKVFYAFSILGPIWVLIWLKFGYQSPAEDPNISSSELNYIHGAAAASAAQAASVSADDPDQMLTAKEAYAQPAVWFGAISFLCTHFLFYLFMTWLPTYFADGRGLSVTGSAVSSMLPYVAAMFTYPIGGLLADKCAVYFGDNIGRKILPCVGLIASAALLYLATTASSTMAATALVSASNGFLCLTMGGFYSIPIVFSKRHAGKLVGIWATFASIGGILAPTVTGVLVDKYGYDFALSFGAGTAVLGALMLVFVRVAPFGEAVARTRNA</sequence>
<reference evidence="7 8" key="1">
    <citation type="submission" date="2019-02" db="EMBL/GenBank/DDBJ databases">
        <title>Complete Genome Sequence of Desulfovibrio desulfuricans IC1, a Sulfonate Utilizing Anaerobe.</title>
        <authorList>
            <person name="Day L.A."/>
            <person name="De Leon K.B."/>
            <person name="Wall J.D."/>
        </authorList>
    </citation>
    <scope>NUCLEOTIDE SEQUENCE [LARGE SCALE GENOMIC DNA]</scope>
    <source>
        <strain evidence="7 8">IC1</strain>
    </source>
</reference>
<name>A0A4P7UHE9_DESDE</name>
<dbReference type="GO" id="GO:0022857">
    <property type="term" value="F:transmembrane transporter activity"/>
    <property type="evidence" value="ECO:0007669"/>
    <property type="project" value="InterPro"/>
</dbReference>
<dbReference type="GO" id="GO:0016020">
    <property type="term" value="C:membrane"/>
    <property type="evidence" value="ECO:0007669"/>
    <property type="project" value="UniProtKB-SubCell"/>
</dbReference>
<dbReference type="InterPro" id="IPR011701">
    <property type="entry name" value="MFS"/>
</dbReference>
<evidence type="ECO:0000256" key="4">
    <source>
        <dbReference type="ARBA" id="ARBA00023136"/>
    </source>
</evidence>
<dbReference type="Pfam" id="PF07690">
    <property type="entry name" value="MFS_1"/>
    <property type="match status" value="2"/>
</dbReference>